<dbReference type="Proteomes" id="UP000482960">
    <property type="component" value="Unassembled WGS sequence"/>
</dbReference>
<evidence type="ECO:0000256" key="1">
    <source>
        <dbReference type="SAM" id="Phobius"/>
    </source>
</evidence>
<dbReference type="EMBL" id="BLPG01000001">
    <property type="protein sequence ID" value="GFJ90374.1"/>
    <property type="molecule type" value="Genomic_DNA"/>
</dbReference>
<evidence type="ECO:0008006" key="4">
    <source>
        <dbReference type="Google" id="ProtNLM"/>
    </source>
</evidence>
<name>A0A6V8L2J6_9ACTN</name>
<keyword evidence="1" id="KW-1133">Transmembrane helix</keyword>
<evidence type="ECO:0000313" key="2">
    <source>
        <dbReference type="EMBL" id="GFJ90374.1"/>
    </source>
</evidence>
<feature type="transmembrane region" description="Helical" evidence="1">
    <location>
        <begin position="48"/>
        <end position="67"/>
    </location>
</feature>
<reference evidence="2 3" key="1">
    <citation type="submission" date="2020-03" db="EMBL/GenBank/DDBJ databases">
        <title>Whole genome shotgun sequence of Phytohabitans rumicis NBRC 108638.</title>
        <authorList>
            <person name="Komaki H."/>
            <person name="Tamura T."/>
        </authorList>
    </citation>
    <scope>NUCLEOTIDE SEQUENCE [LARGE SCALE GENOMIC DNA]</scope>
    <source>
        <strain evidence="2 3">NBRC 108638</strain>
    </source>
</reference>
<proteinExistence type="predicted"/>
<gene>
    <name evidence="2" type="ORF">Prum_040160</name>
</gene>
<dbReference type="RefSeq" id="WP_173077734.1">
    <property type="nucleotide sequence ID" value="NZ_BAABJB010000024.1"/>
</dbReference>
<protein>
    <recommendedName>
        <fullName evidence="4">Holin</fullName>
    </recommendedName>
</protein>
<dbReference type="AlphaFoldDB" id="A0A6V8L2J6"/>
<keyword evidence="3" id="KW-1185">Reference proteome</keyword>
<accession>A0A6V8L2J6</accession>
<sequence>MTQETIAPTQTQHPWRATARTIFAAVVGALTLIPVVAATAGIDTVPAIAQVIVVTTAITRVLALPGVDAWLRTHLPWLAATPATK</sequence>
<organism evidence="2 3">
    <name type="scientific">Phytohabitans rumicis</name>
    <dbReference type="NCBI Taxonomy" id="1076125"/>
    <lineage>
        <taxon>Bacteria</taxon>
        <taxon>Bacillati</taxon>
        <taxon>Actinomycetota</taxon>
        <taxon>Actinomycetes</taxon>
        <taxon>Micromonosporales</taxon>
        <taxon>Micromonosporaceae</taxon>
    </lineage>
</organism>
<reference evidence="2 3" key="2">
    <citation type="submission" date="2020-03" db="EMBL/GenBank/DDBJ databases">
        <authorList>
            <person name="Ichikawa N."/>
            <person name="Kimura A."/>
            <person name="Kitahashi Y."/>
            <person name="Uohara A."/>
        </authorList>
    </citation>
    <scope>NUCLEOTIDE SEQUENCE [LARGE SCALE GENOMIC DNA]</scope>
    <source>
        <strain evidence="2 3">NBRC 108638</strain>
    </source>
</reference>
<comment type="caution">
    <text evidence="2">The sequence shown here is derived from an EMBL/GenBank/DDBJ whole genome shotgun (WGS) entry which is preliminary data.</text>
</comment>
<evidence type="ECO:0000313" key="3">
    <source>
        <dbReference type="Proteomes" id="UP000482960"/>
    </source>
</evidence>
<keyword evidence="1" id="KW-0472">Membrane</keyword>
<keyword evidence="1" id="KW-0812">Transmembrane</keyword>
<feature type="transmembrane region" description="Helical" evidence="1">
    <location>
        <begin position="21"/>
        <end position="42"/>
    </location>
</feature>